<keyword evidence="3" id="KW-0520">NAD</keyword>
<sequence>MVKRMMGFQIYVISMNLMPSVEWMQGLYELCAPNQGRLKYLGIILSNKVMVVLITPVSFPLEIHVLQLMGALYMGNKPVLKVDSKVRIFTGSSRIADKLAYDLNGQIKLEDAGFDRKFMGPDVHEVDHMSWVYDNMNMHVVARNAQTQSLLYINEIICVI</sequence>
<evidence type="ECO:0000256" key="3">
    <source>
        <dbReference type="ARBA" id="ARBA00023027"/>
    </source>
</evidence>
<dbReference type="InterPro" id="IPR016161">
    <property type="entry name" value="Ald_DH/histidinol_DH"/>
</dbReference>
<dbReference type="PANTHER" id="PTHR43521:SF7">
    <property type="entry name" value="DELTA-1-PYRROLINE-5-CARBOXYLATE DEHYDROGENASE 12A1, MITOCHONDRIAL"/>
    <property type="match status" value="1"/>
</dbReference>
<dbReference type="PANTHER" id="PTHR43521">
    <property type="entry name" value="ALPHA-AMINOADIPIC SEMIALDEHYDE DEHYDROGENASE"/>
    <property type="match status" value="1"/>
</dbReference>
<gene>
    <name evidence="4" type="ORF">M8C21_003290</name>
</gene>
<dbReference type="GO" id="GO:0010133">
    <property type="term" value="P:L-proline catabolic process to L-glutamate"/>
    <property type="evidence" value="ECO:0007669"/>
    <property type="project" value="TreeGrafter"/>
</dbReference>
<dbReference type="EMBL" id="JAMZMK010011070">
    <property type="protein sequence ID" value="KAI7729107.1"/>
    <property type="molecule type" value="Genomic_DNA"/>
</dbReference>
<comment type="similarity">
    <text evidence="1">Belongs to the aldehyde dehydrogenase family.</text>
</comment>
<evidence type="ECO:0000256" key="2">
    <source>
        <dbReference type="ARBA" id="ARBA00023002"/>
    </source>
</evidence>
<accession>A0AAD5BT34</accession>
<dbReference type="Proteomes" id="UP001206925">
    <property type="component" value="Unassembled WGS sequence"/>
</dbReference>
<evidence type="ECO:0000313" key="5">
    <source>
        <dbReference type="Proteomes" id="UP001206925"/>
    </source>
</evidence>
<name>A0AAD5BT34_AMBAR</name>
<evidence type="ECO:0000256" key="1">
    <source>
        <dbReference type="ARBA" id="ARBA00009986"/>
    </source>
</evidence>
<dbReference type="AlphaFoldDB" id="A0AAD5BT34"/>
<keyword evidence="2" id="KW-0560">Oxidoreductase</keyword>
<reference evidence="4" key="1">
    <citation type="submission" date="2022-06" db="EMBL/GenBank/DDBJ databases">
        <title>Uncovering the hologenomic basis of an extraordinary plant invasion.</title>
        <authorList>
            <person name="Bieker V.C."/>
            <person name="Martin M.D."/>
            <person name="Gilbert T."/>
            <person name="Hodgins K."/>
            <person name="Battlay P."/>
            <person name="Petersen B."/>
            <person name="Wilson J."/>
        </authorList>
    </citation>
    <scope>NUCLEOTIDE SEQUENCE</scope>
    <source>
        <strain evidence="4">AA19_3_7</strain>
        <tissue evidence="4">Leaf</tissue>
    </source>
</reference>
<dbReference type="InterPro" id="IPR044638">
    <property type="entry name" value="ALDH7A1-like"/>
</dbReference>
<keyword evidence="5" id="KW-1185">Reference proteome</keyword>
<dbReference type="GO" id="GO:0003842">
    <property type="term" value="F:L-glutamate gamma-semialdehyde dehydrogenase activity"/>
    <property type="evidence" value="ECO:0007669"/>
    <property type="project" value="TreeGrafter"/>
</dbReference>
<protein>
    <submittedName>
        <fullName evidence="4">Uncharacterized protein</fullName>
    </submittedName>
</protein>
<comment type="caution">
    <text evidence="4">The sequence shown here is derived from an EMBL/GenBank/DDBJ whole genome shotgun (WGS) entry which is preliminary data.</text>
</comment>
<dbReference type="GO" id="GO:0005739">
    <property type="term" value="C:mitochondrion"/>
    <property type="evidence" value="ECO:0007669"/>
    <property type="project" value="TreeGrafter"/>
</dbReference>
<dbReference type="GO" id="GO:0004029">
    <property type="term" value="F:aldehyde dehydrogenase (NAD+) activity"/>
    <property type="evidence" value="ECO:0007669"/>
    <property type="project" value="InterPro"/>
</dbReference>
<organism evidence="4 5">
    <name type="scientific">Ambrosia artemisiifolia</name>
    <name type="common">Common ragweed</name>
    <dbReference type="NCBI Taxonomy" id="4212"/>
    <lineage>
        <taxon>Eukaryota</taxon>
        <taxon>Viridiplantae</taxon>
        <taxon>Streptophyta</taxon>
        <taxon>Embryophyta</taxon>
        <taxon>Tracheophyta</taxon>
        <taxon>Spermatophyta</taxon>
        <taxon>Magnoliopsida</taxon>
        <taxon>eudicotyledons</taxon>
        <taxon>Gunneridae</taxon>
        <taxon>Pentapetalae</taxon>
        <taxon>asterids</taxon>
        <taxon>campanulids</taxon>
        <taxon>Asterales</taxon>
        <taxon>Asteraceae</taxon>
        <taxon>Asteroideae</taxon>
        <taxon>Heliantheae alliance</taxon>
        <taxon>Heliantheae</taxon>
        <taxon>Ambrosia</taxon>
    </lineage>
</organism>
<proteinExistence type="inferred from homology"/>
<evidence type="ECO:0000313" key="4">
    <source>
        <dbReference type="EMBL" id="KAI7729107.1"/>
    </source>
</evidence>
<dbReference type="SUPFAM" id="SSF53720">
    <property type="entry name" value="ALDH-like"/>
    <property type="match status" value="1"/>
</dbReference>